<evidence type="ECO:0000313" key="2">
    <source>
        <dbReference type="Proteomes" id="UP000259570"/>
    </source>
</evidence>
<name>A0A3E1KH74_9XANT</name>
<organism evidence="1 2">
    <name type="scientific">Xanthomonas nasturtii</name>
    <dbReference type="NCBI Taxonomy" id="1843581"/>
    <lineage>
        <taxon>Bacteria</taxon>
        <taxon>Pseudomonadati</taxon>
        <taxon>Pseudomonadota</taxon>
        <taxon>Gammaproteobacteria</taxon>
        <taxon>Lysobacterales</taxon>
        <taxon>Lysobacteraceae</taxon>
        <taxon>Xanthomonas</taxon>
    </lineage>
</organism>
<sequence>MLPLQPAGLVKRSIEPDICSGNQCQRKGRHCMPIHRRCLSLRHDVVCTLQACSTADRTPRQRSDVPPILSSAAVWSPIPYPKEIGREEAFY</sequence>
<comment type="caution">
    <text evidence="1">The sequence shown here is derived from an EMBL/GenBank/DDBJ whole genome shotgun (WGS) entry which is preliminary data.</text>
</comment>
<dbReference type="EMBL" id="QUZM01000032">
    <property type="protein sequence ID" value="RFF37825.1"/>
    <property type="molecule type" value="Genomic_DNA"/>
</dbReference>
<accession>A0A3E1KH74</accession>
<dbReference type="Proteomes" id="UP000259570">
    <property type="component" value="Unassembled WGS sequence"/>
</dbReference>
<evidence type="ECO:0000313" key="1">
    <source>
        <dbReference type="EMBL" id="RFF37825.1"/>
    </source>
</evidence>
<protein>
    <submittedName>
        <fullName evidence="1">Uncharacterized protein</fullName>
    </submittedName>
</protein>
<proteinExistence type="predicted"/>
<reference evidence="1 2" key="1">
    <citation type="submission" date="2018-08" db="EMBL/GenBank/DDBJ databases">
        <title>Genome sequencing of X. nasturtii WHRI 8984.</title>
        <authorList>
            <person name="Studholme D.J."/>
            <person name="Mchugh J."/>
            <person name="Vicente J."/>
        </authorList>
    </citation>
    <scope>NUCLEOTIDE SEQUENCE [LARGE SCALE GENOMIC DNA]</scope>
    <source>
        <strain evidence="1 2">WHRI 8984</strain>
    </source>
</reference>
<gene>
    <name evidence="1" type="ORF">DZD52_15115</name>
</gene>
<dbReference type="AlphaFoldDB" id="A0A3E1KH74"/>